<evidence type="ECO:0000313" key="2">
    <source>
        <dbReference type="Proteomes" id="UP001057452"/>
    </source>
</evidence>
<reference evidence="1" key="1">
    <citation type="submission" date="2022-05" db="EMBL/GenBank/DDBJ databases">
        <title>Chromosome-level genome of Chaenocephalus aceratus.</title>
        <authorList>
            <person name="Park H."/>
        </authorList>
    </citation>
    <scope>NUCLEOTIDE SEQUENCE</scope>
    <source>
        <strain evidence="1">KU_202001</strain>
    </source>
</reference>
<dbReference type="EMBL" id="CM043790">
    <property type="protein sequence ID" value="KAI4825228.1"/>
    <property type="molecule type" value="Genomic_DNA"/>
</dbReference>
<protein>
    <submittedName>
        <fullName evidence="1">Uncharacterized protein</fullName>
    </submittedName>
</protein>
<name>A0ACB9XDW2_CHAAC</name>
<dbReference type="Proteomes" id="UP001057452">
    <property type="component" value="Chromosome 6"/>
</dbReference>
<proteinExistence type="predicted"/>
<sequence>MESRVEETEVAKRKDYQLQECPGICVRAGRAIQQNKIPVIEMLSITRHNGDIAETEREIRREGNNHRSPSFHAVVNMSYSGPVPGATAPTPCQLILGRSSRPDPGQPPFPF</sequence>
<organism evidence="1 2">
    <name type="scientific">Chaenocephalus aceratus</name>
    <name type="common">Blackfin icefish</name>
    <name type="synonym">Chaenichthys aceratus</name>
    <dbReference type="NCBI Taxonomy" id="36190"/>
    <lineage>
        <taxon>Eukaryota</taxon>
        <taxon>Metazoa</taxon>
        <taxon>Chordata</taxon>
        <taxon>Craniata</taxon>
        <taxon>Vertebrata</taxon>
        <taxon>Euteleostomi</taxon>
        <taxon>Actinopterygii</taxon>
        <taxon>Neopterygii</taxon>
        <taxon>Teleostei</taxon>
        <taxon>Neoteleostei</taxon>
        <taxon>Acanthomorphata</taxon>
        <taxon>Eupercaria</taxon>
        <taxon>Perciformes</taxon>
        <taxon>Notothenioidei</taxon>
        <taxon>Channichthyidae</taxon>
        <taxon>Chaenocephalus</taxon>
    </lineage>
</organism>
<comment type="caution">
    <text evidence="1">The sequence shown here is derived from an EMBL/GenBank/DDBJ whole genome shotgun (WGS) entry which is preliminary data.</text>
</comment>
<accession>A0ACB9XDW2</accession>
<keyword evidence="2" id="KW-1185">Reference proteome</keyword>
<evidence type="ECO:0000313" key="1">
    <source>
        <dbReference type="EMBL" id="KAI4825228.1"/>
    </source>
</evidence>
<gene>
    <name evidence="1" type="ORF">KUCAC02_020915</name>
</gene>